<evidence type="ECO:0000256" key="1">
    <source>
        <dbReference type="ARBA" id="ARBA00000900"/>
    </source>
</evidence>
<evidence type="ECO:0000256" key="5">
    <source>
        <dbReference type="ARBA" id="ARBA00022771"/>
    </source>
</evidence>
<keyword evidence="4" id="KW-0479">Metal-binding</keyword>
<dbReference type="EMBL" id="JALJOU010000051">
    <property type="protein sequence ID" value="KAK9828418.1"/>
    <property type="molecule type" value="Genomic_DNA"/>
</dbReference>
<dbReference type="InterPro" id="IPR045194">
    <property type="entry name" value="MGRN1/RNF157-like"/>
</dbReference>
<evidence type="ECO:0000256" key="7">
    <source>
        <dbReference type="ARBA" id="ARBA00022833"/>
    </source>
</evidence>
<organism evidence="11 12">
    <name type="scientific">Elliptochloris bilobata</name>
    <dbReference type="NCBI Taxonomy" id="381761"/>
    <lineage>
        <taxon>Eukaryota</taxon>
        <taxon>Viridiplantae</taxon>
        <taxon>Chlorophyta</taxon>
        <taxon>core chlorophytes</taxon>
        <taxon>Trebouxiophyceae</taxon>
        <taxon>Trebouxiophyceae incertae sedis</taxon>
        <taxon>Elliptochloris clade</taxon>
        <taxon>Elliptochloris</taxon>
    </lineage>
</organism>
<dbReference type="InterPro" id="IPR013083">
    <property type="entry name" value="Znf_RING/FYVE/PHD"/>
</dbReference>
<dbReference type="PANTHER" id="PTHR22996:SF0">
    <property type="entry name" value="RE60872P-RELATED"/>
    <property type="match status" value="1"/>
</dbReference>
<dbReference type="InterPro" id="IPR058981">
    <property type="entry name" value="MGRN1/RNF157-like_N"/>
</dbReference>
<feature type="compositionally biased region" description="Low complexity" evidence="9">
    <location>
        <begin position="12"/>
        <end position="31"/>
    </location>
</feature>
<dbReference type="EC" id="2.3.2.27" evidence="2"/>
<comment type="caution">
    <text evidence="11">The sequence shown here is derived from an EMBL/GenBank/DDBJ whole genome shotgun (WGS) entry which is preliminary data.</text>
</comment>
<protein>
    <recommendedName>
        <fullName evidence="2">RING-type E3 ubiquitin transferase</fullName>
        <ecNumber evidence="2">2.3.2.27</ecNumber>
    </recommendedName>
</protein>
<keyword evidence="7" id="KW-0862">Zinc</keyword>
<keyword evidence="6" id="KW-0833">Ubl conjugation pathway</keyword>
<proteinExistence type="predicted"/>
<evidence type="ECO:0000256" key="9">
    <source>
        <dbReference type="SAM" id="MobiDB-lite"/>
    </source>
</evidence>
<reference evidence="11 12" key="1">
    <citation type="journal article" date="2024" name="Nat. Commun.">
        <title>Phylogenomics reveals the evolutionary origins of lichenization in chlorophyte algae.</title>
        <authorList>
            <person name="Puginier C."/>
            <person name="Libourel C."/>
            <person name="Otte J."/>
            <person name="Skaloud P."/>
            <person name="Haon M."/>
            <person name="Grisel S."/>
            <person name="Petersen M."/>
            <person name="Berrin J.G."/>
            <person name="Delaux P.M."/>
            <person name="Dal Grande F."/>
            <person name="Keller J."/>
        </authorList>
    </citation>
    <scope>NUCLEOTIDE SEQUENCE [LARGE SCALE GENOMIC DNA]</scope>
    <source>
        <strain evidence="11 12">SAG 245.80</strain>
    </source>
</reference>
<feature type="region of interest" description="Disordered" evidence="9">
    <location>
        <begin position="1"/>
        <end position="68"/>
    </location>
</feature>
<evidence type="ECO:0000256" key="4">
    <source>
        <dbReference type="ARBA" id="ARBA00022723"/>
    </source>
</evidence>
<dbReference type="SUPFAM" id="SSF57850">
    <property type="entry name" value="RING/U-box"/>
    <property type="match status" value="1"/>
</dbReference>
<dbReference type="InterPro" id="IPR001841">
    <property type="entry name" value="Znf_RING"/>
</dbReference>
<dbReference type="Pfam" id="PF26192">
    <property type="entry name" value="RNF157-like_N"/>
    <property type="match status" value="1"/>
</dbReference>
<evidence type="ECO:0000256" key="2">
    <source>
        <dbReference type="ARBA" id="ARBA00012483"/>
    </source>
</evidence>
<dbReference type="PANTHER" id="PTHR22996">
    <property type="entry name" value="MAHOGUNIN"/>
    <property type="match status" value="1"/>
</dbReference>
<dbReference type="GO" id="GO:0061630">
    <property type="term" value="F:ubiquitin protein ligase activity"/>
    <property type="evidence" value="ECO:0007669"/>
    <property type="project" value="UniProtKB-EC"/>
</dbReference>
<accession>A0AAW1R436</accession>
<sequence length="382" mass="41530">MGASSSRERARYQQQQQAAAAAQIAGPAQLQHQHHAPPAYPDAYPPPPVYRPPQYHGQAPNYGGGPQFYGVQHQGGWRPVYPPQFPGGQYYPVPYQMQPPPPPPPAAAPPAMRPAAVPQEQLLQTATIRNSVNLKKNSLALVPVDGNPRRLAVTFTFDSSVPCRVTVFVVAVEEPSRGCAITQTQGPPAPAVTYGDGGRTMLGKAYPPPGAAAAVVDLDCYDERQLIAPDGGAFPLIVRMETVTEKGLAEGHSLQELEVGAGQKSWVQSQTTFAALARDEHAGPGGLRARVLKQKIWVEGVSYELQEIYGIDSLNSRHRLDVAAPEEELSEEKLCVICLVNRRDTTVLPCRHLCMCQDCAQELRRHNSKCPGIGRRDAEARY</sequence>
<feature type="compositionally biased region" description="Pro residues" evidence="9">
    <location>
        <begin position="38"/>
        <end position="51"/>
    </location>
</feature>
<evidence type="ECO:0000259" key="10">
    <source>
        <dbReference type="PROSITE" id="PS50089"/>
    </source>
</evidence>
<gene>
    <name evidence="11" type="ORF">WJX81_006069</name>
</gene>
<keyword evidence="5 8" id="KW-0863">Zinc-finger</keyword>
<dbReference type="GO" id="GO:0016567">
    <property type="term" value="P:protein ubiquitination"/>
    <property type="evidence" value="ECO:0007669"/>
    <property type="project" value="TreeGrafter"/>
</dbReference>
<feature type="compositionally biased region" description="Basic and acidic residues" evidence="9">
    <location>
        <begin position="1"/>
        <end position="11"/>
    </location>
</feature>
<name>A0AAW1R436_9CHLO</name>
<dbReference type="GO" id="GO:0008270">
    <property type="term" value="F:zinc ion binding"/>
    <property type="evidence" value="ECO:0007669"/>
    <property type="project" value="UniProtKB-KW"/>
</dbReference>
<evidence type="ECO:0000256" key="3">
    <source>
        <dbReference type="ARBA" id="ARBA00022679"/>
    </source>
</evidence>
<dbReference type="AlphaFoldDB" id="A0AAW1R436"/>
<keyword evidence="12" id="KW-1185">Reference proteome</keyword>
<comment type="catalytic activity">
    <reaction evidence="1">
        <text>S-ubiquitinyl-[E2 ubiquitin-conjugating enzyme]-L-cysteine + [acceptor protein]-L-lysine = [E2 ubiquitin-conjugating enzyme]-L-cysteine + N(6)-ubiquitinyl-[acceptor protein]-L-lysine.</text>
        <dbReference type="EC" id="2.3.2.27"/>
    </reaction>
</comment>
<evidence type="ECO:0000256" key="6">
    <source>
        <dbReference type="ARBA" id="ARBA00022786"/>
    </source>
</evidence>
<evidence type="ECO:0000313" key="12">
    <source>
        <dbReference type="Proteomes" id="UP001445335"/>
    </source>
</evidence>
<feature type="domain" description="RING-type" evidence="10">
    <location>
        <begin position="335"/>
        <end position="371"/>
    </location>
</feature>
<evidence type="ECO:0000313" key="11">
    <source>
        <dbReference type="EMBL" id="KAK9828418.1"/>
    </source>
</evidence>
<dbReference type="PROSITE" id="PS50089">
    <property type="entry name" value="ZF_RING_2"/>
    <property type="match status" value="1"/>
</dbReference>
<keyword evidence="3" id="KW-0808">Transferase</keyword>
<dbReference type="Pfam" id="PF13920">
    <property type="entry name" value="zf-C3HC4_3"/>
    <property type="match status" value="1"/>
</dbReference>
<dbReference type="Proteomes" id="UP001445335">
    <property type="component" value="Unassembled WGS sequence"/>
</dbReference>
<dbReference type="Gene3D" id="3.30.40.10">
    <property type="entry name" value="Zinc/RING finger domain, C3HC4 (zinc finger)"/>
    <property type="match status" value="1"/>
</dbReference>
<evidence type="ECO:0000256" key="8">
    <source>
        <dbReference type="PROSITE-ProRule" id="PRU00175"/>
    </source>
</evidence>